<dbReference type="AlphaFoldDB" id="A0A1I3JBI0"/>
<dbReference type="EMBL" id="FOQL01000003">
    <property type="protein sequence ID" value="SFI57490.1"/>
    <property type="molecule type" value="Genomic_DNA"/>
</dbReference>
<dbReference type="OrthoDB" id="9796058at2"/>
<keyword evidence="2" id="KW-1185">Reference proteome</keyword>
<reference evidence="2" key="1">
    <citation type="submission" date="2016-10" db="EMBL/GenBank/DDBJ databases">
        <authorList>
            <person name="Varghese N."/>
            <person name="Submissions S."/>
        </authorList>
    </citation>
    <scope>NUCLEOTIDE SEQUENCE [LARGE SCALE GENOMIC DNA]</scope>
    <source>
        <strain evidence="2">LMG 24016</strain>
    </source>
</reference>
<dbReference type="RefSeq" id="WP_090242301.1">
    <property type="nucleotide sequence ID" value="NZ_FOQL01000003.1"/>
</dbReference>
<evidence type="ECO:0000313" key="1">
    <source>
        <dbReference type="EMBL" id="SFI57490.1"/>
    </source>
</evidence>
<name>A0A1I3JBI0_9PSED</name>
<dbReference type="InterPro" id="IPR036629">
    <property type="entry name" value="YjbJ_sf"/>
</dbReference>
<evidence type="ECO:0000313" key="2">
    <source>
        <dbReference type="Proteomes" id="UP000243606"/>
    </source>
</evidence>
<gene>
    <name evidence="1" type="ORF">SAMN05216206_2444</name>
</gene>
<dbReference type="STRING" id="425504.SAMN05216206_2444"/>
<dbReference type="SUPFAM" id="SSF69047">
    <property type="entry name" value="Hypothetical protein YjbJ"/>
    <property type="match status" value="1"/>
</dbReference>
<organism evidence="1 2">
    <name type="scientific">Pseudomonas guineae</name>
    <dbReference type="NCBI Taxonomy" id="425504"/>
    <lineage>
        <taxon>Bacteria</taxon>
        <taxon>Pseudomonadati</taxon>
        <taxon>Pseudomonadota</taxon>
        <taxon>Gammaproteobacteria</taxon>
        <taxon>Pseudomonadales</taxon>
        <taxon>Pseudomonadaceae</taxon>
        <taxon>Pseudomonas</taxon>
    </lineage>
</organism>
<accession>A0A1I3JBI0</accession>
<dbReference type="Gene3D" id="1.10.1470.10">
    <property type="entry name" value="YjbJ"/>
    <property type="match status" value="1"/>
</dbReference>
<protein>
    <submittedName>
        <fullName evidence="1">Uncharacterized conserved protein YjbJ, UPF0337 family</fullName>
    </submittedName>
</protein>
<sequence>MSLQRLQFLHGQWRQSVGALQMTWARLNHNPALHHAGHMQRLAGLLQARYGFSRGDADAQVRGFFARKGPRGNGAA</sequence>
<proteinExistence type="predicted"/>
<dbReference type="Proteomes" id="UP000243606">
    <property type="component" value="Unassembled WGS sequence"/>
</dbReference>